<accession>A0A1H6XC20</accession>
<dbReference type="Proteomes" id="UP000199702">
    <property type="component" value="Unassembled WGS sequence"/>
</dbReference>
<dbReference type="AlphaFoldDB" id="A0A1H6XC20"/>
<dbReference type="RefSeq" id="WP_091315133.1">
    <property type="nucleotide sequence ID" value="NZ_CBCSJU010000003.1"/>
</dbReference>
<gene>
    <name evidence="1" type="ORF">SAMN05660918_2804</name>
</gene>
<dbReference type="STRING" id="402734.SAMN05660918_2804"/>
<dbReference type="EMBL" id="FNYA01000008">
    <property type="protein sequence ID" value="SEJ26689.1"/>
    <property type="molecule type" value="Genomic_DNA"/>
</dbReference>
<reference evidence="2" key="1">
    <citation type="submission" date="2016-10" db="EMBL/GenBank/DDBJ databases">
        <authorList>
            <person name="Varghese N."/>
            <person name="Submissions S."/>
        </authorList>
    </citation>
    <scope>NUCLEOTIDE SEQUENCE [LARGE SCALE GENOMIC DNA]</scope>
    <source>
        <strain evidence="2">DSM 17934</strain>
    </source>
</reference>
<organism evidence="1 2">
    <name type="scientific">Flavobacterium terrigena</name>
    <dbReference type="NCBI Taxonomy" id="402734"/>
    <lineage>
        <taxon>Bacteria</taxon>
        <taxon>Pseudomonadati</taxon>
        <taxon>Bacteroidota</taxon>
        <taxon>Flavobacteriia</taxon>
        <taxon>Flavobacteriales</taxon>
        <taxon>Flavobacteriaceae</taxon>
        <taxon>Flavobacterium</taxon>
    </lineage>
</organism>
<proteinExistence type="predicted"/>
<evidence type="ECO:0000313" key="2">
    <source>
        <dbReference type="Proteomes" id="UP000199702"/>
    </source>
</evidence>
<dbReference type="OrthoDB" id="631303at2"/>
<protein>
    <recommendedName>
        <fullName evidence="3">DNA-directed RNA polymerase</fullName>
    </recommendedName>
</protein>
<evidence type="ECO:0000313" key="1">
    <source>
        <dbReference type="EMBL" id="SEJ26689.1"/>
    </source>
</evidence>
<evidence type="ECO:0008006" key="3">
    <source>
        <dbReference type="Google" id="ProtNLM"/>
    </source>
</evidence>
<sequence>MKIYINRYLNEQILEIKKNEKNFKFNVEKAQIIIYQLTNISKDNIDEDGYISVCSVLFRKLTFRDYNKYLDILINFNLLVRKNYSTKLNSCNKYKIIVSESDASLCEEVDIYDYKLTNKMSSNIMPSAKQNYKNLYNWLKHEDFTIDYENAINKIQELNAKPCIKLNFIQSVNAIRYKNIRFICRQATDKRLHTNITNLKSVLRQFLYYKSKKLVNIDLKNSQIYFLAMLLLSIKHKKVNEIRNTNVNIILHELPETLDMIELQRFVDLAVNGVFYQVLGQELIIEKGFNKLYEKRKFDVKRKRMIYEIYDNPKELMKPITFELLFSSNDTNSKEKDWFYEKFPTISNVLMKIKEIDYTSLALLLQNIESDTILNRVTKFISKHYPHVFMLTIHDSIMTLPEHANIVQKVIMDITSELFGYSPKLSVE</sequence>
<name>A0A1H6XC20_9FLAO</name>
<keyword evidence="2" id="KW-1185">Reference proteome</keyword>